<feature type="compositionally biased region" description="Basic and acidic residues" evidence="8">
    <location>
        <begin position="91"/>
        <end position="107"/>
    </location>
</feature>
<dbReference type="InterPro" id="IPR050330">
    <property type="entry name" value="Bact_OuterMem_StrucFunc"/>
</dbReference>
<dbReference type="Pfam" id="PF00691">
    <property type="entry name" value="OmpA"/>
    <property type="match status" value="1"/>
</dbReference>
<evidence type="ECO:0000256" key="7">
    <source>
        <dbReference type="PROSITE-ProRule" id="PRU00473"/>
    </source>
</evidence>
<dbReference type="CDD" id="cd07185">
    <property type="entry name" value="OmpA_C-like"/>
    <property type="match status" value="1"/>
</dbReference>
<evidence type="ECO:0000259" key="9">
    <source>
        <dbReference type="PROSITE" id="PS51123"/>
    </source>
</evidence>
<keyword evidence="4" id="KW-0812">Transmembrane</keyword>
<evidence type="ECO:0000256" key="2">
    <source>
        <dbReference type="ARBA" id="ARBA00008914"/>
    </source>
</evidence>
<evidence type="ECO:0000256" key="1">
    <source>
        <dbReference type="ARBA" id="ARBA00004162"/>
    </source>
</evidence>
<proteinExistence type="inferred from homology"/>
<gene>
    <name evidence="10" type="primary">motB</name>
    <name evidence="10" type="ORF">FHY71_01905</name>
</gene>
<evidence type="ECO:0000313" key="11">
    <source>
        <dbReference type="Proteomes" id="UP000312495"/>
    </source>
</evidence>
<dbReference type="EMBL" id="VEPV01000001">
    <property type="protein sequence ID" value="TNP17502.1"/>
    <property type="molecule type" value="Genomic_DNA"/>
</dbReference>
<evidence type="ECO:0000256" key="8">
    <source>
        <dbReference type="SAM" id="MobiDB-lite"/>
    </source>
</evidence>
<dbReference type="NCBIfam" id="NF005831">
    <property type="entry name" value="PRK07734.1"/>
    <property type="match status" value="1"/>
</dbReference>
<evidence type="ECO:0000256" key="5">
    <source>
        <dbReference type="ARBA" id="ARBA00022989"/>
    </source>
</evidence>
<comment type="similarity">
    <text evidence="2">Belongs to the MotB family.</text>
</comment>
<dbReference type="PANTHER" id="PTHR30329">
    <property type="entry name" value="STATOR ELEMENT OF FLAGELLAR MOTOR COMPLEX"/>
    <property type="match status" value="1"/>
</dbReference>
<dbReference type="GO" id="GO:0005886">
    <property type="term" value="C:plasma membrane"/>
    <property type="evidence" value="ECO:0007669"/>
    <property type="project" value="UniProtKB-SubCell"/>
</dbReference>
<reference evidence="10 11" key="1">
    <citation type="submission" date="2019-06" db="EMBL/GenBank/DDBJ databases">
        <title>Biocontrol Bacillus strains from Vietnam.</title>
        <authorList>
            <person name="Borriss R."/>
            <person name="Lasch P."/>
            <person name="Thanh Tam L.T."/>
            <person name="Luong P.T."/>
            <person name="Phuong Thao L.T."/>
            <person name="Kim Chung L.T."/>
        </authorList>
    </citation>
    <scope>NUCLEOTIDE SEQUENCE [LARGE SCALE GENOMIC DNA]</scope>
    <source>
        <strain evidence="10 11">SN1</strain>
    </source>
</reference>
<organism evidence="10 11">
    <name type="scientific">Bacillus tropicus</name>
    <dbReference type="NCBI Taxonomy" id="2026188"/>
    <lineage>
        <taxon>Bacteria</taxon>
        <taxon>Bacillati</taxon>
        <taxon>Bacillota</taxon>
        <taxon>Bacilli</taxon>
        <taxon>Bacillales</taxon>
        <taxon>Bacillaceae</taxon>
        <taxon>Bacillus</taxon>
        <taxon>Bacillus cereus group</taxon>
    </lineage>
</organism>
<name>A0A5C5ABU1_9BACI</name>
<protein>
    <submittedName>
        <fullName evidence="10">Flagellar motor protein MotB</fullName>
    </submittedName>
</protein>
<keyword evidence="10" id="KW-0969">Cilium</keyword>
<dbReference type="Gene3D" id="3.30.1330.60">
    <property type="entry name" value="OmpA-like domain"/>
    <property type="match status" value="1"/>
</dbReference>
<feature type="compositionally biased region" description="Basic and acidic residues" evidence="8">
    <location>
        <begin position="71"/>
        <end position="83"/>
    </location>
</feature>
<dbReference type="PROSITE" id="PS51123">
    <property type="entry name" value="OMPA_2"/>
    <property type="match status" value="1"/>
</dbReference>
<dbReference type="InterPro" id="IPR036737">
    <property type="entry name" value="OmpA-like_sf"/>
</dbReference>
<keyword evidence="10" id="KW-0966">Cell projection</keyword>
<dbReference type="Pfam" id="PF13677">
    <property type="entry name" value="MotB_plug"/>
    <property type="match status" value="1"/>
</dbReference>
<evidence type="ECO:0000256" key="6">
    <source>
        <dbReference type="ARBA" id="ARBA00023136"/>
    </source>
</evidence>
<keyword evidence="6 7" id="KW-0472">Membrane</keyword>
<dbReference type="AlphaFoldDB" id="A0A5C5ABU1"/>
<dbReference type="PANTHER" id="PTHR30329:SF21">
    <property type="entry name" value="LIPOPROTEIN YIAD-RELATED"/>
    <property type="match status" value="1"/>
</dbReference>
<keyword evidence="5" id="KW-1133">Transmembrane helix</keyword>
<evidence type="ECO:0000256" key="4">
    <source>
        <dbReference type="ARBA" id="ARBA00022692"/>
    </source>
</evidence>
<comment type="subcellular location">
    <subcellularLocation>
        <location evidence="1">Cell membrane</location>
        <topology evidence="1">Single-pass membrane protein</topology>
    </subcellularLocation>
</comment>
<accession>A0A5C5ABU1</accession>
<dbReference type="Proteomes" id="UP000312495">
    <property type="component" value="Unassembled WGS sequence"/>
</dbReference>
<evidence type="ECO:0000313" key="10">
    <source>
        <dbReference type="EMBL" id="TNP17502.1"/>
    </source>
</evidence>
<evidence type="ECO:0000256" key="3">
    <source>
        <dbReference type="ARBA" id="ARBA00022475"/>
    </source>
</evidence>
<keyword evidence="3" id="KW-1003">Cell membrane</keyword>
<dbReference type="InterPro" id="IPR025713">
    <property type="entry name" value="MotB-like_N_dom"/>
</dbReference>
<keyword evidence="10" id="KW-0282">Flagellum</keyword>
<feature type="domain" description="OmpA-like" evidence="9">
    <location>
        <begin position="136"/>
        <end position="258"/>
    </location>
</feature>
<comment type="caution">
    <text evidence="10">The sequence shown here is derived from an EMBL/GenBank/DDBJ whole genome shotgun (WGS) entry which is preliminary data.</text>
</comment>
<dbReference type="SUPFAM" id="SSF103088">
    <property type="entry name" value="OmpA-like"/>
    <property type="match status" value="1"/>
</dbReference>
<dbReference type="InterPro" id="IPR006665">
    <property type="entry name" value="OmpA-like"/>
</dbReference>
<dbReference type="RefSeq" id="WP_001256747.1">
    <property type="nucleotide sequence ID" value="NZ_CP049019.1"/>
</dbReference>
<feature type="region of interest" description="Disordered" evidence="8">
    <location>
        <begin position="68"/>
        <end position="107"/>
    </location>
</feature>
<sequence>MRSKKNRRGKKKKHEEHIDETWLIPYSDMLTLLFALFIVLFAMSSIDAAKFKQMAVAFRSELAGGTGNKEFLSDQKPNDEKELSASSLEAEQAKKQEEAREKEKKEMDELKALQKKIDQYINEKQLSSSFQTKLTEKGLMVTILENVLFDSGKADVKLESLSIAKEMSNLLVSASPREITVSGHTDNVPIANAQFASNWELSTQRAVNFMQVLLQNKELQPGKFSAVGYGEYRAIAPNDTQEGKAKNRRVEVFILPLTRNMQ</sequence>